<organism evidence="2 3">
    <name type="scientific">Sphaerisporangium melleum</name>
    <dbReference type="NCBI Taxonomy" id="321316"/>
    <lineage>
        <taxon>Bacteria</taxon>
        <taxon>Bacillati</taxon>
        <taxon>Actinomycetota</taxon>
        <taxon>Actinomycetes</taxon>
        <taxon>Streptosporangiales</taxon>
        <taxon>Streptosporangiaceae</taxon>
        <taxon>Sphaerisporangium</taxon>
    </lineage>
</organism>
<sequence>MTRDGWMTVTEAAVRMRIPEREVLEMAVAGELTHRVDLDHQVVSLASVDAWVVSHRQAPDIGGGPDIGDEAEEEYRRSQRDDDVNENVGDTQ</sequence>
<gene>
    <name evidence="2" type="ORF">GCM10007964_01690</name>
</gene>
<evidence type="ECO:0000313" key="2">
    <source>
        <dbReference type="EMBL" id="GGK62188.1"/>
    </source>
</evidence>
<evidence type="ECO:0008006" key="4">
    <source>
        <dbReference type="Google" id="ProtNLM"/>
    </source>
</evidence>
<evidence type="ECO:0000256" key="1">
    <source>
        <dbReference type="SAM" id="MobiDB-lite"/>
    </source>
</evidence>
<reference evidence="2" key="1">
    <citation type="journal article" date="2014" name="Int. J. Syst. Evol. Microbiol.">
        <title>Complete genome sequence of Corynebacterium casei LMG S-19264T (=DSM 44701T), isolated from a smear-ripened cheese.</title>
        <authorList>
            <consortium name="US DOE Joint Genome Institute (JGI-PGF)"/>
            <person name="Walter F."/>
            <person name="Albersmeier A."/>
            <person name="Kalinowski J."/>
            <person name="Ruckert C."/>
        </authorList>
    </citation>
    <scope>NUCLEOTIDE SEQUENCE</scope>
    <source>
        <strain evidence="2">JCM 13064</strain>
    </source>
</reference>
<proteinExistence type="predicted"/>
<name>A0A917QQK5_9ACTN</name>
<feature type="region of interest" description="Disordered" evidence="1">
    <location>
        <begin position="57"/>
        <end position="92"/>
    </location>
</feature>
<dbReference type="EMBL" id="BMNT01000001">
    <property type="protein sequence ID" value="GGK62188.1"/>
    <property type="molecule type" value="Genomic_DNA"/>
</dbReference>
<dbReference type="RefSeq" id="WP_189160967.1">
    <property type="nucleotide sequence ID" value="NZ_BMNT01000001.1"/>
</dbReference>
<protein>
    <recommendedName>
        <fullName evidence="4">Helix-turn-helix domain-containing protein</fullName>
    </recommendedName>
</protein>
<evidence type="ECO:0000313" key="3">
    <source>
        <dbReference type="Proteomes" id="UP000645217"/>
    </source>
</evidence>
<keyword evidence="3" id="KW-1185">Reference proteome</keyword>
<accession>A0A917QQK5</accession>
<dbReference type="AlphaFoldDB" id="A0A917QQK5"/>
<comment type="caution">
    <text evidence="2">The sequence shown here is derived from an EMBL/GenBank/DDBJ whole genome shotgun (WGS) entry which is preliminary data.</text>
</comment>
<reference evidence="2" key="2">
    <citation type="submission" date="2020-09" db="EMBL/GenBank/DDBJ databases">
        <authorList>
            <person name="Sun Q."/>
            <person name="Ohkuma M."/>
        </authorList>
    </citation>
    <scope>NUCLEOTIDE SEQUENCE</scope>
    <source>
        <strain evidence="2">JCM 13064</strain>
    </source>
</reference>
<dbReference type="Proteomes" id="UP000645217">
    <property type="component" value="Unassembled WGS sequence"/>
</dbReference>